<sequence>MSKKVMIVEDNELNLKLFTDLLRAHQFNVEGVRDGRLALEQARMFAPDLVIMDIQLPHVSGIDLIEAMQKDAILSAVPVLAVTAYAGKGDEERIRAAGARGYLSKPVSVMKFLEAVRVIVG</sequence>
<dbReference type="GO" id="GO:0000160">
    <property type="term" value="P:phosphorelay signal transduction system"/>
    <property type="evidence" value="ECO:0007669"/>
    <property type="project" value="InterPro"/>
</dbReference>
<dbReference type="PANTHER" id="PTHR44591:SF3">
    <property type="entry name" value="RESPONSE REGULATORY DOMAIN-CONTAINING PROTEIN"/>
    <property type="match status" value="1"/>
</dbReference>
<feature type="domain" description="Response regulatory" evidence="3">
    <location>
        <begin position="4"/>
        <end position="120"/>
    </location>
</feature>
<dbReference type="Pfam" id="PF00072">
    <property type="entry name" value="Response_reg"/>
    <property type="match status" value="1"/>
</dbReference>
<evidence type="ECO:0000256" key="2">
    <source>
        <dbReference type="PROSITE-ProRule" id="PRU00169"/>
    </source>
</evidence>
<reference evidence="4 5" key="1">
    <citation type="submission" date="2019-01" db="EMBL/GenBank/DDBJ databases">
        <title>Sphingorhabdus lacus sp.nov., isolated from an oligotrophic freshwater lake.</title>
        <authorList>
            <person name="Park M."/>
        </authorList>
    </citation>
    <scope>NUCLEOTIDE SEQUENCE [LARGE SCALE GENOMIC DNA]</scope>
    <source>
        <strain evidence="4 5">IMCC26285</strain>
    </source>
</reference>
<dbReference type="SUPFAM" id="SSF52172">
    <property type="entry name" value="CheY-like"/>
    <property type="match status" value="1"/>
</dbReference>
<dbReference type="Proteomes" id="UP000471147">
    <property type="component" value="Unassembled WGS sequence"/>
</dbReference>
<dbReference type="PANTHER" id="PTHR44591">
    <property type="entry name" value="STRESS RESPONSE REGULATOR PROTEIN 1"/>
    <property type="match status" value="1"/>
</dbReference>
<dbReference type="InterPro" id="IPR050595">
    <property type="entry name" value="Bact_response_regulator"/>
</dbReference>
<gene>
    <name evidence="4" type="ORF">EUU23_12805</name>
</gene>
<dbReference type="OrthoDB" id="9801602at2"/>
<keyword evidence="1 2" id="KW-0597">Phosphoprotein</keyword>
<dbReference type="InterPro" id="IPR011006">
    <property type="entry name" value="CheY-like_superfamily"/>
</dbReference>
<proteinExistence type="predicted"/>
<dbReference type="PROSITE" id="PS50110">
    <property type="entry name" value="RESPONSE_REGULATORY"/>
    <property type="match status" value="1"/>
</dbReference>
<dbReference type="AlphaFoldDB" id="A0A6I4M8Z9"/>
<protein>
    <submittedName>
        <fullName evidence="4">Response regulator</fullName>
    </submittedName>
</protein>
<comment type="caution">
    <text evidence="4">The sequence shown here is derived from an EMBL/GenBank/DDBJ whole genome shotgun (WGS) entry which is preliminary data.</text>
</comment>
<evidence type="ECO:0000313" key="4">
    <source>
        <dbReference type="EMBL" id="MVZ98575.1"/>
    </source>
</evidence>
<dbReference type="EMBL" id="SDWJ01000002">
    <property type="protein sequence ID" value="MVZ98575.1"/>
    <property type="molecule type" value="Genomic_DNA"/>
</dbReference>
<evidence type="ECO:0000256" key="1">
    <source>
        <dbReference type="ARBA" id="ARBA00022553"/>
    </source>
</evidence>
<organism evidence="4 5">
    <name type="scientific">Sphingorhabdus profundilacus</name>
    <dbReference type="NCBI Taxonomy" id="2509718"/>
    <lineage>
        <taxon>Bacteria</taxon>
        <taxon>Pseudomonadati</taxon>
        <taxon>Pseudomonadota</taxon>
        <taxon>Alphaproteobacteria</taxon>
        <taxon>Sphingomonadales</taxon>
        <taxon>Sphingomonadaceae</taxon>
        <taxon>Sphingorhabdus</taxon>
    </lineage>
</organism>
<feature type="modified residue" description="4-aspartylphosphate" evidence="2">
    <location>
        <position position="53"/>
    </location>
</feature>
<evidence type="ECO:0000313" key="5">
    <source>
        <dbReference type="Proteomes" id="UP000471147"/>
    </source>
</evidence>
<dbReference type="RefSeq" id="WP_160354466.1">
    <property type="nucleotide sequence ID" value="NZ_SDWJ01000002.1"/>
</dbReference>
<dbReference type="Gene3D" id="3.40.50.2300">
    <property type="match status" value="1"/>
</dbReference>
<dbReference type="SMART" id="SM00448">
    <property type="entry name" value="REC"/>
    <property type="match status" value="1"/>
</dbReference>
<accession>A0A6I4M8Z9</accession>
<evidence type="ECO:0000259" key="3">
    <source>
        <dbReference type="PROSITE" id="PS50110"/>
    </source>
</evidence>
<dbReference type="InterPro" id="IPR001789">
    <property type="entry name" value="Sig_transdc_resp-reg_receiver"/>
</dbReference>
<keyword evidence="5" id="KW-1185">Reference proteome</keyword>
<name>A0A6I4M8Z9_9SPHN</name>